<keyword evidence="3 16" id="KW-0489">Methyltransferase</keyword>
<keyword evidence="6 15" id="KW-0560">Oxidoreductase</keyword>
<dbReference type="SUPFAM" id="SSF53790">
    <property type="entry name" value="Tetrapyrrole methylase"/>
    <property type="match status" value="1"/>
</dbReference>
<evidence type="ECO:0000256" key="9">
    <source>
        <dbReference type="ARBA" id="ARBA00023244"/>
    </source>
</evidence>
<name>A0A1I2PWR1_9ACTN</name>
<evidence type="ECO:0000256" key="7">
    <source>
        <dbReference type="ARBA" id="ARBA00023027"/>
    </source>
</evidence>
<dbReference type="EMBL" id="FOOI01000004">
    <property type="protein sequence ID" value="SFG18036.1"/>
    <property type="molecule type" value="Genomic_DNA"/>
</dbReference>
<comment type="catalytic activity">
    <reaction evidence="11">
        <text>precorrin-2 + NAD(+) = sirohydrochlorin + NADH + 2 H(+)</text>
        <dbReference type="Rhea" id="RHEA:15613"/>
        <dbReference type="ChEBI" id="CHEBI:15378"/>
        <dbReference type="ChEBI" id="CHEBI:57540"/>
        <dbReference type="ChEBI" id="CHEBI:57945"/>
        <dbReference type="ChEBI" id="CHEBI:58351"/>
        <dbReference type="ChEBI" id="CHEBI:58827"/>
        <dbReference type="EC" id="1.3.1.76"/>
    </reaction>
</comment>
<feature type="active site" description="Proton acceptor" evidence="12">
    <location>
        <position position="208"/>
    </location>
</feature>
<reference evidence="15 18" key="2">
    <citation type="submission" date="2020-07" db="EMBL/GenBank/DDBJ databases">
        <title>Sequencing the genomes of 1000 actinobacteria strains.</title>
        <authorList>
            <person name="Klenk H.-P."/>
        </authorList>
    </citation>
    <scope>NUCLEOTIDE SEQUENCE [LARGE SCALE GENOMIC DNA]</scope>
    <source>
        <strain evidence="15 18">DSM 45117</strain>
    </source>
</reference>
<keyword evidence="10" id="KW-0511">Multifunctional enzyme</keyword>
<dbReference type="GO" id="GO:0051266">
    <property type="term" value="F:sirohydrochlorin ferrochelatase activity"/>
    <property type="evidence" value="ECO:0007669"/>
    <property type="project" value="UniProtKB-EC"/>
</dbReference>
<evidence type="ECO:0000256" key="3">
    <source>
        <dbReference type="ARBA" id="ARBA00022603"/>
    </source>
</evidence>
<dbReference type="GO" id="GO:0032259">
    <property type="term" value="P:methylation"/>
    <property type="evidence" value="ECO:0007669"/>
    <property type="project" value="UniProtKB-KW"/>
</dbReference>
<evidence type="ECO:0000256" key="13">
    <source>
        <dbReference type="SAM" id="MobiDB-lite"/>
    </source>
</evidence>
<organism evidence="16 17">
    <name type="scientific">Actinopolymorpha cephalotaxi</name>
    <dbReference type="NCBI Taxonomy" id="504797"/>
    <lineage>
        <taxon>Bacteria</taxon>
        <taxon>Bacillati</taxon>
        <taxon>Actinomycetota</taxon>
        <taxon>Actinomycetes</taxon>
        <taxon>Propionibacteriales</taxon>
        <taxon>Actinopolymorphaceae</taxon>
        <taxon>Actinopolymorpha</taxon>
    </lineage>
</organism>
<evidence type="ECO:0000313" key="16">
    <source>
        <dbReference type="EMBL" id="SFG18036.1"/>
    </source>
</evidence>
<dbReference type="AlphaFoldDB" id="A0A1I2PWR1"/>
<dbReference type="Gene3D" id="3.30.950.10">
    <property type="entry name" value="Methyltransferase, Cobalt-precorrin-4 Transmethylase, Domain 2"/>
    <property type="match status" value="1"/>
</dbReference>
<feature type="active site" description="Proton donor" evidence="12">
    <location>
        <position position="230"/>
    </location>
</feature>
<dbReference type="GO" id="GO:0043115">
    <property type="term" value="F:precorrin-2 dehydrogenase activity"/>
    <property type="evidence" value="ECO:0007669"/>
    <property type="project" value="UniProtKB-EC"/>
</dbReference>
<dbReference type="InterPro" id="IPR035996">
    <property type="entry name" value="4pyrrol_Methylase_sf"/>
</dbReference>
<dbReference type="PANTHER" id="PTHR45790:SF3">
    <property type="entry name" value="S-ADENOSYL-L-METHIONINE-DEPENDENT UROPORPHYRINOGEN III METHYLTRANSFERASE, CHLOROPLASTIC"/>
    <property type="match status" value="1"/>
</dbReference>
<sequence>MSPRYPLFLDLTGRRAVVVGGGPVAVRRVGGLLDAGAVVTVVAPALCEDLAALVEPGRVDWVAREYSPGDLSGDLGGDLRGELAGARVVQAATDDPGTNAAVAAEADAAGIWCVRADDAERSAAWTPATVRFDDVTVAVSAGRDPRRARRLKDRIATWLQSGEAPLRRIRRTPGAGHVALVGGGPGDPGLITVRGRRLLADADVVVVDRLAPRALLDELDAEVEVVEAGKGPLAHALSQLEINELLVARALAGQRVVRLKGGDPFVFGRGAEEALACARAGVTCEVVPGVTSAVAVPESAGIPVTHRAVARQFTVVSAHYARGADETPDWEGLAATEGTLVFLMGVGQLPTLTEALLRFGRPTTTPVAVVERGTLPDQRTTTGTLATIADVAAARGVRSPAVIVVGDVVDVATELAGLAAGPAEPTERTEPNEPTERDAEGNAGG</sequence>
<evidence type="ECO:0000313" key="17">
    <source>
        <dbReference type="Proteomes" id="UP000199052"/>
    </source>
</evidence>
<dbReference type="EC" id="2.1.1.107" evidence="15"/>
<dbReference type="Gene3D" id="3.40.1010.10">
    <property type="entry name" value="Cobalt-precorrin-4 Transmethylase, Domain 1"/>
    <property type="match status" value="1"/>
</dbReference>
<protein>
    <submittedName>
        <fullName evidence="16">Uroporphyrin-III C-methyltransferase / precorrin-2 dehydrogenase / sirohydrochlorin ferrochelatase</fullName>
    </submittedName>
    <submittedName>
        <fullName evidence="15">Uroporphyrin-III C-methyltransferase/precorrin-2 dehydrogenase/sirohydrochlorin ferrochelatase</fullName>
        <ecNumber evidence="15">1.3.1.76</ecNumber>
        <ecNumber evidence="15">2.1.1.107</ecNumber>
        <ecNumber evidence="15">4.99.1.4</ecNumber>
    </submittedName>
</protein>
<feature type="compositionally biased region" description="Basic and acidic residues" evidence="13">
    <location>
        <begin position="425"/>
        <end position="445"/>
    </location>
</feature>
<evidence type="ECO:0000256" key="8">
    <source>
        <dbReference type="ARBA" id="ARBA00023239"/>
    </source>
</evidence>
<feature type="domain" description="Tetrapyrrole methylase" evidence="14">
    <location>
        <begin position="178"/>
        <end position="388"/>
    </location>
</feature>
<gene>
    <name evidence="15" type="ORF">FHR37_002373</name>
    <name evidence="16" type="ORF">SAMN05421678_104226</name>
</gene>
<evidence type="ECO:0000313" key="15">
    <source>
        <dbReference type="EMBL" id="NYH83522.1"/>
    </source>
</evidence>
<dbReference type="NCBIfam" id="NF004790">
    <property type="entry name" value="PRK06136.1"/>
    <property type="match status" value="1"/>
</dbReference>
<dbReference type="InterPro" id="IPR006366">
    <property type="entry name" value="CobA/CysG_C"/>
</dbReference>
<dbReference type="InterPro" id="IPR036291">
    <property type="entry name" value="NAD(P)-bd_dom_sf"/>
</dbReference>
<dbReference type="FunFam" id="3.40.1010.10:FF:000001">
    <property type="entry name" value="Siroheme synthase"/>
    <property type="match status" value="1"/>
</dbReference>
<evidence type="ECO:0000256" key="2">
    <source>
        <dbReference type="ARBA" id="ARBA00022573"/>
    </source>
</evidence>
<dbReference type="GO" id="GO:0019354">
    <property type="term" value="P:siroheme biosynthetic process"/>
    <property type="evidence" value="ECO:0007669"/>
    <property type="project" value="UniProtKB-UniPathway"/>
</dbReference>
<dbReference type="STRING" id="504797.SAMN05421678_104226"/>
<evidence type="ECO:0000256" key="11">
    <source>
        <dbReference type="ARBA" id="ARBA00047561"/>
    </source>
</evidence>
<evidence type="ECO:0000256" key="4">
    <source>
        <dbReference type="ARBA" id="ARBA00022679"/>
    </source>
</evidence>
<keyword evidence="18" id="KW-1185">Reference proteome</keyword>
<dbReference type="GO" id="GO:0004851">
    <property type="term" value="F:uroporphyrin-III C-methyltransferase activity"/>
    <property type="evidence" value="ECO:0007669"/>
    <property type="project" value="UniProtKB-EC"/>
</dbReference>
<dbReference type="NCBIfam" id="TIGR01470">
    <property type="entry name" value="cysG_Nterm"/>
    <property type="match status" value="1"/>
</dbReference>
<comment type="pathway">
    <text evidence="1">Porphyrin-containing compound metabolism; siroheme biosynthesis; sirohydrochlorin from precorrin-2: step 1/1.</text>
</comment>
<keyword evidence="9" id="KW-0627">Porphyrin biosynthesis</keyword>
<dbReference type="InterPro" id="IPR012409">
    <property type="entry name" value="Sirohaem_synth"/>
</dbReference>
<dbReference type="InterPro" id="IPR014777">
    <property type="entry name" value="4pyrrole_Mease_sub1"/>
</dbReference>
<dbReference type="EC" id="4.99.1.4" evidence="15"/>
<dbReference type="GO" id="GO:0051287">
    <property type="term" value="F:NAD binding"/>
    <property type="evidence" value="ECO:0007669"/>
    <property type="project" value="InterPro"/>
</dbReference>
<dbReference type="NCBIfam" id="TIGR01469">
    <property type="entry name" value="cobA_cysG_Cterm"/>
    <property type="match status" value="1"/>
</dbReference>
<accession>A0A1I2PWR1</accession>
<keyword evidence="2" id="KW-0169">Cobalamin biosynthesis</keyword>
<keyword evidence="8 15" id="KW-0456">Lyase</keyword>
<evidence type="ECO:0000256" key="1">
    <source>
        <dbReference type="ARBA" id="ARBA00005010"/>
    </source>
</evidence>
<evidence type="ECO:0000256" key="6">
    <source>
        <dbReference type="ARBA" id="ARBA00023002"/>
    </source>
</evidence>
<dbReference type="InterPro" id="IPR014776">
    <property type="entry name" value="4pyrrole_Mease_sub2"/>
</dbReference>
<dbReference type="EMBL" id="JACBZA010000001">
    <property type="protein sequence ID" value="NYH83522.1"/>
    <property type="molecule type" value="Genomic_DNA"/>
</dbReference>
<evidence type="ECO:0000259" key="14">
    <source>
        <dbReference type="Pfam" id="PF00590"/>
    </source>
</evidence>
<dbReference type="PANTHER" id="PTHR45790">
    <property type="entry name" value="SIROHEME SYNTHASE-RELATED"/>
    <property type="match status" value="1"/>
</dbReference>
<evidence type="ECO:0000256" key="10">
    <source>
        <dbReference type="ARBA" id="ARBA00023268"/>
    </source>
</evidence>
<proteinExistence type="predicted"/>
<dbReference type="PIRSF" id="PIRSF036426">
    <property type="entry name" value="Sirohaem_synth"/>
    <property type="match status" value="1"/>
</dbReference>
<dbReference type="SUPFAM" id="SSF51735">
    <property type="entry name" value="NAD(P)-binding Rossmann-fold domains"/>
    <property type="match status" value="1"/>
</dbReference>
<dbReference type="EC" id="1.3.1.76" evidence="15"/>
<evidence type="ECO:0000256" key="5">
    <source>
        <dbReference type="ARBA" id="ARBA00022691"/>
    </source>
</evidence>
<keyword evidence="4 16" id="KW-0808">Transferase</keyword>
<feature type="region of interest" description="Disordered" evidence="13">
    <location>
        <begin position="418"/>
        <end position="445"/>
    </location>
</feature>
<dbReference type="OrthoDB" id="9815856at2"/>
<dbReference type="UniPathway" id="UPA00262">
    <property type="reaction ID" value="UER00222"/>
</dbReference>
<dbReference type="FunFam" id="3.30.950.10:FF:000001">
    <property type="entry name" value="Siroheme synthase"/>
    <property type="match status" value="1"/>
</dbReference>
<dbReference type="GO" id="GO:0009236">
    <property type="term" value="P:cobalamin biosynthetic process"/>
    <property type="evidence" value="ECO:0007669"/>
    <property type="project" value="UniProtKB-KW"/>
</dbReference>
<evidence type="ECO:0000256" key="12">
    <source>
        <dbReference type="PIRSR" id="PIRSR036426-1"/>
    </source>
</evidence>
<reference evidence="16 17" key="1">
    <citation type="submission" date="2016-10" db="EMBL/GenBank/DDBJ databases">
        <authorList>
            <person name="de Groot N.N."/>
        </authorList>
    </citation>
    <scope>NUCLEOTIDE SEQUENCE [LARGE SCALE GENOMIC DNA]</scope>
    <source>
        <strain evidence="16 17">CPCC 202808</strain>
    </source>
</reference>
<dbReference type="RefSeq" id="WP_092882699.1">
    <property type="nucleotide sequence ID" value="NZ_FOOI01000004.1"/>
</dbReference>
<evidence type="ECO:0000313" key="18">
    <source>
        <dbReference type="Proteomes" id="UP000533017"/>
    </source>
</evidence>
<dbReference type="InterPro" id="IPR000878">
    <property type="entry name" value="4pyrrol_Mease"/>
</dbReference>
<keyword evidence="7" id="KW-0520">NAD</keyword>
<dbReference type="Proteomes" id="UP000199052">
    <property type="component" value="Unassembled WGS sequence"/>
</dbReference>
<dbReference type="Pfam" id="PF00590">
    <property type="entry name" value="TP_methylase"/>
    <property type="match status" value="1"/>
</dbReference>
<keyword evidence="5" id="KW-0949">S-adenosyl-L-methionine</keyword>
<dbReference type="Gene3D" id="3.40.50.720">
    <property type="entry name" value="NAD(P)-binding Rossmann-like Domain"/>
    <property type="match status" value="1"/>
</dbReference>
<dbReference type="Pfam" id="PF13241">
    <property type="entry name" value="NAD_binding_7"/>
    <property type="match status" value="1"/>
</dbReference>
<dbReference type="CDD" id="cd11642">
    <property type="entry name" value="SUMT"/>
    <property type="match status" value="1"/>
</dbReference>
<dbReference type="InterPro" id="IPR006367">
    <property type="entry name" value="Sirohaem_synthase_N"/>
</dbReference>
<dbReference type="Proteomes" id="UP000533017">
    <property type="component" value="Unassembled WGS sequence"/>
</dbReference>
<dbReference type="InterPro" id="IPR050161">
    <property type="entry name" value="Siro_Cobalamin_biosynth"/>
</dbReference>